<gene>
    <name evidence="1" type="ORF">ACFQ5G_01125</name>
</gene>
<proteinExistence type="predicted"/>
<evidence type="ECO:0008006" key="3">
    <source>
        <dbReference type="Google" id="ProtNLM"/>
    </source>
</evidence>
<dbReference type="Proteomes" id="UP001597183">
    <property type="component" value="Unassembled WGS sequence"/>
</dbReference>
<reference evidence="2" key="1">
    <citation type="journal article" date="2019" name="Int. J. Syst. Evol. Microbiol.">
        <title>The Global Catalogue of Microorganisms (GCM) 10K type strain sequencing project: providing services to taxonomists for standard genome sequencing and annotation.</title>
        <authorList>
            <consortium name="The Broad Institute Genomics Platform"/>
            <consortium name="The Broad Institute Genome Sequencing Center for Infectious Disease"/>
            <person name="Wu L."/>
            <person name="Ma J."/>
        </authorList>
    </citation>
    <scope>NUCLEOTIDE SEQUENCE [LARGE SCALE GENOMIC DNA]</scope>
    <source>
        <strain evidence="2">CCM 7526</strain>
    </source>
</reference>
<keyword evidence="2" id="KW-1185">Reference proteome</keyword>
<evidence type="ECO:0000313" key="1">
    <source>
        <dbReference type="EMBL" id="MFD1363937.1"/>
    </source>
</evidence>
<sequence>MSYLFLLRHEVDRSSLAEVLAEMLSLPVTAIDVGDDGVNERNWAAPISCTVSHLDGDLPLHLDIYFNDSVAAPSDADAAAWLAARLNTVVAYKSVPLPPSAYWLVGPDGQRTRARLLDEDEKGNLLSSGRRIAATESVLPLLPDVPVAPLVEVIGEYRMPTPIADGLRRRLPTTEQTMVQPAIEVLANWEAAVARLVSGWPPDGWYPPDYYRDDMELRDKLGDAFEVLPISLRAEFVTALETIDSHFTVATVDDRGESLTAASGPVPDRWWWHRTTDPLPWHSMPRTADK</sequence>
<accession>A0ABW3ZZR4</accession>
<protein>
    <recommendedName>
        <fullName evidence="3">DUF4262 domain-containing protein</fullName>
    </recommendedName>
</protein>
<dbReference type="RefSeq" id="WP_317786657.1">
    <property type="nucleotide sequence ID" value="NZ_AP028461.1"/>
</dbReference>
<name>A0ABW3ZZR4_9ACTN</name>
<evidence type="ECO:0000313" key="2">
    <source>
        <dbReference type="Proteomes" id="UP001597183"/>
    </source>
</evidence>
<organism evidence="1 2">
    <name type="scientific">Actinoplanes sichuanensis</name>
    <dbReference type="NCBI Taxonomy" id="512349"/>
    <lineage>
        <taxon>Bacteria</taxon>
        <taxon>Bacillati</taxon>
        <taxon>Actinomycetota</taxon>
        <taxon>Actinomycetes</taxon>
        <taxon>Micromonosporales</taxon>
        <taxon>Micromonosporaceae</taxon>
        <taxon>Actinoplanes</taxon>
    </lineage>
</organism>
<dbReference type="EMBL" id="JBHTMK010000002">
    <property type="protein sequence ID" value="MFD1363937.1"/>
    <property type="molecule type" value="Genomic_DNA"/>
</dbReference>
<comment type="caution">
    <text evidence="1">The sequence shown here is derived from an EMBL/GenBank/DDBJ whole genome shotgun (WGS) entry which is preliminary data.</text>
</comment>